<evidence type="ECO:0000256" key="1">
    <source>
        <dbReference type="SAM" id="MobiDB-lite"/>
    </source>
</evidence>
<comment type="caution">
    <text evidence="2">The sequence shown here is derived from an EMBL/GenBank/DDBJ whole genome shotgun (WGS) entry which is preliminary data.</text>
</comment>
<feature type="region of interest" description="Disordered" evidence="1">
    <location>
        <begin position="228"/>
        <end position="254"/>
    </location>
</feature>
<dbReference type="InParanoid" id="A0A1Y1XY58"/>
<dbReference type="OrthoDB" id="10250320at2759"/>
<dbReference type="GO" id="GO:0005634">
    <property type="term" value="C:nucleus"/>
    <property type="evidence" value="ECO:0007669"/>
    <property type="project" value="TreeGrafter"/>
</dbReference>
<feature type="compositionally biased region" description="Polar residues" evidence="1">
    <location>
        <begin position="238"/>
        <end position="254"/>
    </location>
</feature>
<name>A0A1Y1XY58_9FUNG</name>
<dbReference type="STRING" id="1314790.A0A1Y1XY58"/>
<dbReference type="CDD" id="cd20557">
    <property type="entry name" value="CYCLIN_ScPCL1-like"/>
    <property type="match status" value="1"/>
</dbReference>
<evidence type="ECO:0008006" key="4">
    <source>
        <dbReference type="Google" id="ProtNLM"/>
    </source>
</evidence>
<organism evidence="2 3">
    <name type="scientific">Basidiobolus meristosporus CBS 931.73</name>
    <dbReference type="NCBI Taxonomy" id="1314790"/>
    <lineage>
        <taxon>Eukaryota</taxon>
        <taxon>Fungi</taxon>
        <taxon>Fungi incertae sedis</taxon>
        <taxon>Zoopagomycota</taxon>
        <taxon>Entomophthoromycotina</taxon>
        <taxon>Basidiobolomycetes</taxon>
        <taxon>Basidiobolales</taxon>
        <taxon>Basidiobolaceae</taxon>
        <taxon>Basidiobolus</taxon>
    </lineage>
</organism>
<dbReference type="AlphaFoldDB" id="A0A1Y1XY58"/>
<dbReference type="SUPFAM" id="SSF47954">
    <property type="entry name" value="Cyclin-like"/>
    <property type="match status" value="1"/>
</dbReference>
<dbReference type="PANTHER" id="PTHR15615:SF108">
    <property type="entry name" value="PROTEIN CNPPD1"/>
    <property type="match status" value="1"/>
</dbReference>
<dbReference type="Gene3D" id="1.10.472.10">
    <property type="entry name" value="Cyclin-like"/>
    <property type="match status" value="1"/>
</dbReference>
<dbReference type="InterPro" id="IPR013922">
    <property type="entry name" value="Cyclin_PHO80-like"/>
</dbReference>
<keyword evidence="3" id="KW-1185">Reference proteome</keyword>
<evidence type="ECO:0000313" key="2">
    <source>
        <dbReference type="EMBL" id="ORX90416.1"/>
    </source>
</evidence>
<evidence type="ECO:0000313" key="3">
    <source>
        <dbReference type="Proteomes" id="UP000193498"/>
    </source>
</evidence>
<reference evidence="2 3" key="1">
    <citation type="submission" date="2016-07" db="EMBL/GenBank/DDBJ databases">
        <title>Pervasive Adenine N6-methylation of Active Genes in Fungi.</title>
        <authorList>
            <consortium name="DOE Joint Genome Institute"/>
            <person name="Mondo S.J."/>
            <person name="Dannebaum R.O."/>
            <person name="Kuo R.C."/>
            <person name="Labutti K."/>
            <person name="Haridas S."/>
            <person name="Kuo A."/>
            <person name="Salamov A."/>
            <person name="Ahrendt S.R."/>
            <person name="Lipzen A."/>
            <person name="Sullivan W."/>
            <person name="Andreopoulos W.B."/>
            <person name="Clum A."/>
            <person name="Lindquist E."/>
            <person name="Daum C."/>
            <person name="Ramamoorthy G.K."/>
            <person name="Gryganskyi A."/>
            <person name="Culley D."/>
            <person name="Magnuson J.K."/>
            <person name="James T.Y."/>
            <person name="O'Malley M.A."/>
            <person name="Stajich J.E."/>
            <person name="Spatafora J.W."/>
            <person name="Visel A."/>
            <person name="Grigoriev I.V."/>
        </authorList>
    </citation>
    <scope>NUCLEOTIDE SEQUENCE [LARGE SCALE GENOMIC DNA]</scope>
    <source>
        <strain evidence="2 3">CBS 931.73</strain>
    </source>
</reference>
<dbReference type="InterPro" id="IPR036915">
    <property type="entry name" value="Cyclin-like_sf"/>
</dbReference>
<protein>
    <recommendedName>
        <fullName evidence="4">Cyclin N-terminal domain-containing protein</fullName>
    </recommendedName>
</protein>
<dbReference type="Proteomes" id="UP000193498">
    <property type="component" value="Unassembled WGS sequence"/>
</dbReference>
<gene>
    <name evidence="2" type="ORF">K493DRAFT_317984</name>
</gene>
<dbReference type="PANTHER" id="PTHR15615">
    <property type="match status" value="1"/>
</dbReference>
<accession>A0A1Y1XY58</accession>
<dbReference type="GO" id="GO:0019901">
    <property type="term" value="F:protein kinase binding"/>
    <property type="evidence" value="ECO:0007669"/>
    <property type="project" value="InterPro"/>
</dbReference>
<dbReference type="EMBL" id="MCFE01000381">
    <property type="protein sequence ID" value="ORX90416.1"/>
    <property type="molecule type" value="Genomic_DNA"/>
</dbReference>
<dbReference type="GO" id="GO:0016538">
    <property type="term" value="F:cyclin-dependent protein serine/threonine kinase regulator activity"/>
    <property type="evidence" value="ECO:0007669"/>
    <property type="project" value="TreeGrafter"/>
</dbReference>
<dbReference type="Pfam" id="PF08613">
    <property type="entry name" value="Cyclin"/>
    <property type="match status" value="1"/>
</dbReference>
<proteinExistence type="predicted"/>
<dbReference type="GO" id="GO:0000307">
    <property type="term" value="C:cyclin-dependent protein kinase holoenzyme complex"/>
    <property type="evidence" value="ECO:0007669"/>
    <property type="project" value="TreeGrafter"/>
</dbReference>
<sequence length="254" mass="29158">MLVNTTSTYSWADHHIKNEHLGGCQKPRFTPPDTYVRGDQLRKHLIEVTADILDTLFECEKDTTYKGIPLREFIARITMKSQIPINNILCALLYLVRLKQRHPACKGVSGSGNRLFLAALIVGNKFLYDNAYLNSSWVPITDGLFTVREINLMEFELLYFLNFRLHVTKDQWVNFVQLIDRRVTESWRRTGDVVPDRVLYTKATSGADDPLGARGRLPACMTARVNHHMRERRRSVSPAESFSSYDSSPRTPNL</sequence>